<dbReference type="Gene3D" id="1.10.1220.10">
    <property type="entry name" value="Met repressor-like"/>
    <property type="match status" value="1"/>
</dbReference>
<comment type="caution">
    <text evidence="2">The sequence shown here is derived from an EMBL/GenBank/DDBJ whole genome shotgun (WGS) entry which is preliminary data.</text>
</comment>
<dbReference type="OrthoDB" id="3831104at2"/>
<organism evidence="2 3">
    <name type="scientific">Kribbella amoyensis</name>
    <dbReference type="NCBI Taxonomy" id="996641"/>
    <lineage>
        <taxon>Bacteria</taxon>
        <taxon>Bacillati</taxon>
        <taxon>Actinomycetota</taxon>
        <taxon>Actinomycetes</taxon>
        <taxon>Propionibacteriales</taxon>
        <taxon>Kribbellaceae</taxon>
        <taxon>Kribbella</taxon>
    </lineage>
</organism>
<dbReference type="SUPFAM" id="SSF47598">
    <property type="entry name" value="Ribbon-helix-helix"/>
    <property type="match status" value="1"/>
</dbReference>
<keyword evidence="3" id="KW-1185">Reference proteome</keyword>
<reference evidence="2 3" key="1">
    <citation type="submission" date="2019-06" db="EMBL/GenBank/DDBJ databases">
        <title>Sequencing the genomes of 1000 actinobacteria strains.</title>
        <authorList>
            <person name="Klenk H.-P."/>
        </authorList>
    </citation>
    <scope>NUCLEOTIDE SEQUENCE [LARGE SCALE GENOMIC DNA]</scope>
    <source>
        <strain evidence="2 3">DSM 24683</strain>
    </source>
</reference>
<dbReference type="GO" id="GO:0006355">
    <property type="term" value="P:regulation of DNA-templated transcription"/>
    <property type="evidence" value="ECO:0007669"/>
    <property type="project" value="InterPro"/>
</dbReference>
<name>A0A561BZQ7_9ACTN</name>
<feature type="domain" description="Ribbon-helix-helix protein CopG" evidence="1">
    <location>
        <begin position="9"/>
        <end position="46"/>
    </location>
</feature>
<dbReference type="InterPro" id="IPR002145">
    <property type="entry name" value="CopG"/>
</dbReference>
<sequence length="75" mass="8756">MAKEATKNILLRLDPALAERLQTIAEVEGRSVSDVAREAIAALVEQRRTDHRFRHLLDENLARHERTLRRLREDD</sequence>
<dbReference type="InterPro" id="IPR013321">
    <property type="entry name" value="Arc_rbn_hlx_hlx"/>
</dbReference>
<dbReference type="RefSeq" id="WP_145811567.1">
    <property type="nucleotide sequence ID" value="NZ_VIVK01000001.1"/>
</dbReference>
<dbReference type="Pfam" id="PF01402">
    <property type="entry name" value="RHH_1"/>
    <property type="match status" value="1"/>
</dbReference>
<evidence type="ECO:0000313" key="2">
    <source>
        <dbReference type="EMBL" id="TWD84351.1"/>
    </source>
</evidence>
<dbReference type="Proteomes" id="UP000318380">
    <property type="component" value="Unassembled WGS sequence"/>
</dbReference>
<dbReference type="InterPro" id="IPR010985">
    <property type="entry name" value="Ribbon_hlx_hlx"/>
</dbReference>
<evidence type="ECO:0000259" key="1">
    <source>
        <dbReference type="Pfam" id="PF01402"/>
    </source>
</evidence>
<dbReference type="EMBL" id="VIVK01000001">
    <property type="protein sequence ID" value="TWD84351.1"/>
    <property type="molecule type" value="Genomic_DNA"/>
</dbReference>
<dbReference type="AlphaFoldDB" id="A0A561BZQ7"/>
<evidence type="ECO:0000313" key="3">
    <source>
        <dbReference type="Proteomes" id="UP000318380"/>
    </source>
</evidence>
<accession>A0A561BZQ7</accession>
<protein>
    <submittedName>
        <fullName evidence="2">Ribbon-helix-helix CopG family protein</fullName>
    </submittedName>
</protein>
<gene>
    <name evidence="2" type="ORF">FB561_5538</name>
</gene>
<proteinExistence type="predicted"/>